<proteinExistence type="predicted"/>
<evidence type="ECO:0000313" key="2">
    <source>
        <dbReference type="Proteomes" id="UP000199630"/>
    </source>
</evidence>
<dbReference type="STRING" id="588602.SAMN04487991_2613"/>
<dbReference type="AlphaFoldDB" id="A0A1I3T7K4"/>
<dbReference type="EMBL" id="FORH01000005">
    <property type="protein sequence ID" value="SFJ67118.1"/>
    <property type="molecule type" value="Genomic_DNA"/>
</dbReference>
<organism evidence="1 2">
    <name type="scientific">Celeribacter neptunius</name>
    <dbReference type="NCBI Taxonomy" id="588602"/>
    <lineage>
        <taxon>Bacteria</taxon>
        <taxon>Pseudomonadati</taxon>
        <taxon>Pseudomonadota</taxon>
        <taxon>Alphaproteobacteria</taxon>
        <taxon>Rhodobacterales</taxon>
        <taxon>Roseobacteraceae</taxon>
        <taxon>Celeribacter</taxon>
    </lineage>
</organism>
<protein>
    <submittedName>
        <fullName evidence="1">Uncharacterized protein</fullName>
    </submittedName>
</protein>
<dbReference type="Proteomes" id="UP000199630">
    <property type="component" value="Unassembled WGS sequence"/>
</dbReference>
<reference evidence="2" key="1">
    <citation type="submission" date="2016-10" db="EMBL/GenBank/DDBJ databases">
        <authorList>
            <person name="Varghese N."/>
            <person name="Submissions S."/>
        </authorList>
    </citation>
    <scope>NUCLEOTIDE SEQUENCE [LARGE SCALE GENOMIC DNA]</scope>
    <source>
        <strain evidence="2">DSM 26471</strain>
    </source>
</reference>
<sequence>MLVYLVRETRYQRCEPKIAIDQKSGIVSGIGYVRAFGDAEVSMIEQQTHCGIHAFAAFDGGQKRSIFIRFFVSDVGVREWVAGILRELILIGSVYLPDPSDSNQGLKRPPNADTRYRQKHVEFRKRKRPCGRNRMGRLQNTITKIWAIVCTPCSGGLNSTQPTVNIHYTLPSHHRRGQTTSPST</sequence>
<name>A0A1I3T7K4_9RHOB</name>
<accession>A0A1I3T7K4</accession>
<keyword evidence="2" id="KW-1185">Reference proteome</keyword>
<gene>
    <name evidence="1" type="ORF">SAMN04487991_2613</name>
</gene>
<evidence type="ECO:0000313" key="1">
    <source>
        <dbReference type="EMBL" id="SFJ67118.1"/>
    </source>
</evidence>